<protein>
    <submittedName>
        <fullName evidence="1">Ovule protein</fullName>
    </submittedName>
</protein>
<reference evidence="1" key="1">
    <citation type="submission" date="2017-02" db="UniProtKB">
        <authorList>
            <consortium name="WormBaseParasite"/>
        </authorList>
    </citation>
    <scope>IDENTIFICATION</scope>
</reference>
<accession>A0A0N4VWK0</accession>
<dbReference type="WBParaSite" id="HPLM_0000167001-mRNA-1">
    <property type="protein sequence ID" value="HPLM_0000167001-mRNA-1"/>
    <property type="gene ID" value="HPLM_0000167001"/>
</dbReference>
<organism evidence="1">
    <name type="scientific">Haemonchus placei</name>
    <name type="common">Barber's pole worm</name>
    <dbReference type="NCBI Taxonomy" id="6290"/>
    <lineage>
        <taxon>Eukaryota</taxon>
        <taxon>Metazoa</taxon>
        <taxon>Ecdysozoa</taxon>
        <taxon>Nematoda</taxon>
        <taxon>Chromadorea</taxon>
        <taxon>Rhabditida</taxon>
        <taxon>Rhabditina</taxon>
        <taxon>Rhabditomorpha</taxon>
        <taxon>Strongyloidea</taxon>
        <taxon>Trichostrongylidae</taxon>
        <taxon>Haemonchus</taxon>
    </lineage>
</organism>
<evidence type="ECO:0000313" key="1">
    <source>
        <dbReference type="WBParaSite" id="HPLM_0000167001-mRNA-1"/>
    </source>
</evidence>
<proteinExistence type="predicted"/>
<sequence>LTGFLFTEYRSRTAGTTASSSLQSNCAFRKSSMASINSGLVIASSPPSSSQVKYTPLITFACSNSRMSGPLLKKLIHREE</sequence>
<dbReference type="AlphaFoldDB" id="A0A0N4VWK0"/>
<name>A0A0N4VWK0_HAEPC</name>